<reference evidence="1 2" key="1">
    <citation type="submission" date="2024-01" db="EMBL/GenBank/DDBJ databases">
        <title>The complete chloroplast genome sequence of Lithospermum erythrorhizon: insights into the phylogenetic relationship among Boraginaceae species and the maternal lineages of purple gromwells.</title>
        <authorList>
            <person name="Okada T."/>
            <person name="Watanabe K."/>
        </authorList>
    </citation>
    <scope>NUCLEOTIDE SEQUENCE [LARGE SCALE GENOMIC DNA]</scope>
</reference>
<evidence type="ECO:0000313" key="2">
    <source>
        <dbReference type="Proteomes" id="UP001454036"/>
    </source>
</evidence>
<gene>
    <name evidence="1" type="ORF">LIER_36626</name>
</gene>
<evidence type="ECO:0000313" key="1">
    <source>
        <dbReference type="EMBL" id="GAA0147979.1"/>
    </source>
</evidence>
<dbReference type="Proteomes" id="UP001454036">
    <property type="component" value="Unassembled WGS sequence"/>
</dbReference>
<proteinExistence type="predicted"/>
<comment type="caution">
    <text evidence="1">The sequence shown here is derived from an EMBL/GenBank/DDBJ whole genome shotgun (WGS) entry which is preliminary data.</text>
</comment>
<dbReference type="AlphaFoldDB" id="A0AAV3P8Y6"/>
<protein>
    <submittedName>
        <fullName evidence="1">Uncharacterized protein</fullName>
    </submittedName>
</protein>
<dbReference type="EMBL" id="BAABME010016914">
    <property type="protein sequence ID" value="GAA0147979.1"/>
    <property type="molecule type" value="Genomic_DNA"/>
</dbReference>
<sequence>MDTFTLLDIDMIALTVRYKYKSTVMYLWLVPGEILSNSLRPLQCTEHIFQFFEHPSYWKTIDIYLYGTPLWSIVRLTNMIPSTTFVYELEVGDSGFETDYEIKVVLVKGPVLMLEYVHDQGDGYVGGVVAPGGDVDGVMGPSENLDGVVGPGGDVDGVVCNNPL</sequence>
<accession>A0AAV3P8Y6</accession>
<name>A0AAV3P8Y6_LITER</name>
<organism evidence="1 2">
    <name type="scientific">Lithospermum erythrorhizon</name>
    <name type="common">Purple gromwell</name>
    <name type="synonym">Lithospermum officinale var. erythrorhizon</name>
    <dbReference type="NCBI Taxonomy" id="34254"/>
    <lineage>
        <taxon>Eukaryota</taxon>
        <taxon>Viridiplantae</taxon>
        <taxon>Streptophyta</taxon>
        <taxon>Embryophyta</taxon>
        <taxon>Tracheophyta</taxon>
        <taxon>Spermatophyta</taxon>
        <taxon>Magnoliopsida</taxon>
        <taxon>eudicotyledons</taxon>
        <taxon>Gunneridae</taxon>
        <taxon>Pentapetalae</taxon>
        <taxon>asterids</taxon>
        <taxon>lamiids</taxon>
        <taxon>Boraginales</taxon>
        <taxon>Boraginaceae</taxon>
        <taxon>Boraginoideae</taxon>
        <taxon>Lithospermeae</taxon>
        <taxon>Lithospermum</taxon>
    </lineage>
</organism>
<keyword evidence="2" id="KW-1185">Reference proteome</keyword>